<accession>A1SAM9</accession>
<evidence type="ECO:0000256" key="1">
    <source>
        <dbReference type="ARBA" id="ARBA00004571"/>
    </source>
</evidence>
<dbReference type="Gene3D" id="2.40.170.20">
    <property type="entry name" value="TonB-dependent receptor, beta-barrel domain"/>
    <property type="match status" value="1"/>
</dbReference>
<evidence type="ECO:0000256" key="9">
    <source>
        <dbReference type="RuleBase" id="RU003357"/>
    </source>
</evidence>
<dbReference type="STRING" id="326297.Sama_3233"/>
<feature type="domain" description="TonB-dependent receptor plug" evidence="12">
    <location>
        <begin position="58"/>
        <end position="137"/>
    </location>
</feature>
<dbReference type="InterPro" id="IPR039426">
    <property type="entry name" value="TonB-dep_rcpt-like"/>
</dbReference>
<protein>
    <submittedName>
        <fullName evidence="13">TonB-dependent receptor, putative</fullName>
    </submittedName>
</protein>
<dbReference type="HOGENOM" id="CLU_014873_0_0_6"/>
<sequence length="701" mass="77651">MHNALFLKNKLFIALSVTLGAFPGISLAMQAPLSDIEHLEVAGQRPGDHQQLGSAERLLGKQGVDFSAAGGMAALPVLNGMMGDRIKILVDGADVSAACANQMNPPLSYVSASQIRSVSVVAGVSPVSLGGDNIAGVIKVSSLVPRFGQSDSVQWEQGSLSAGWRSISHSQTYSASASASSKDLSFEYRGAFEDAESYRDGHGNRVTDTLFRAQNHSWLAAWQDEGQTLALKLTHQYIPFEGFANQYMDMTDNKGYGAQLNYDRKLASEGEFSAQLNWHLVQHKMGFFSDEKPGKMPMETEGSDYSYQLAWRLPESDGDVWLWGHEFFNQRLDDTWPAVPGSMMMGPMDYVNIQDGLRRRVALYGEWQHNFSPRWWLSSGVRFEYVTTNTGEVQPYSRMPVMGMPNPDAAAASTFNSSYRKQSDALLDATVLARYQGGDNWQLELGLARKNRAPNLYERYSWGRGVMASTMVGWFGDGNGYVGDINLRPETAHTLSLAYSYAGEDMQLGAAAWYSDIRDYIDVEVIGSFSRGGTDGSRNLLQFTNLDARLYGANLYVNYRLSEGQSGRWSVEAEATALRGERKDGSEPLYQIKPLETRLALAHRLGDWQTALEWQWVATKDEVDSRRLENTTDSYSLLNLESRITWQSLTLTLALNNLLGHYYQLPLGGVSVADYRNNKDAGFAPLAGAGRSLELSASYRF</sequence>
<gene>
    <name evidence="13" type="ordered locus">Sama_3233</name>
</gene>
<dbReference type="PANTHER" id="PTHR30069:SF49">
    <property type="entry name" value="OUTER MEMBRANE PROTEIN C"/>
    <property type="match status" value="1"/>
</dbReference>
<feature type="domain" description="TonB-dependent receptor-like beta-barrel" evidence="11">
    <location>
        <begin position="223"/>
        <end position="658"/>
    </location>
</feature>
<dbReference type="GO" id="GO:0044718">
    <property type="term" value="P:siderophore transmembrane transport"/>
    <property type="evidence" value="ECO:0007669"/>
    <property type="project" value="TreeGrafter"/>
</dbReference>
<evidence type="ECO:0000256" key="7">
    <source>
        <dbReference type="ARBA" id="ARBA00023136"/>
    </source>
</evidence>
<evidence type="ECO:0000256" key="5">
    <source>
        <dbReference type="ARBA" id="ARBA00022729"/>
    </source>
</evidence>
<comment type="similarity">
    <text evidence="9">Belongs to the TonB-dependent receptor family.</text>
</comment>
<name>A1SAM9_SHEAM</name>
<dbReference type="Pfam" id="PF00593">
    <property type="entry name" value="TonB_dep_Rec_b-barrel"/>
    <property type="match status" value="1"/>
</dbReference>
<reference evidence="13 14" key="1">
    <citation type="submission" date="2006-12" db="EMBL/GenBank/DDBJ databases">
        <title>Complete sequence of Shewanella amazonensis SB2B.</title>
        <authorList>
            <consortium name="US DOE Joint Genome Institute"/>
            <person name="Copeland A."/>
            <person name="Lucas S."/>
            <person name="Lapidus A."/>
            <person name="Barry K."/>
            <person name="Detter J.C."/>
            <person name="Glavina del Rio T."/>
            <person name="Hammon N."/>
            <person name="Israni S."/>
            <person name="Dalin E."/>
            <person name="Tice H."/>
            <person name="Pitluck S."/>
            <person name="Munk A.C."/>
            <person name="Brettin T."/>
            <person name="Bruce D."/>
            <person name="Han C."/>
            <person name="Tapia R."/>
            <person name="Gilna P."/>
            <person name="Schmutz J."/>
            <person name="Larimer F."/>
            <person name="Land M."/>
            <person name="Hauser L."/>
            <person name="Kyrpides N."/>
            <person name="Mikhailova N."/>
            <person name="Fredrickson J."/>
            <person name="Richardson P."/>
        </authorList>
    </citation>
    <scope>NUCLEOTIDE SEQUENCE [LARGE SCALE GENOMIC DNA]</scope>
    <source>
        <strain evidence="14">ATCC BAA-1098 / SB2B</strain>
    </source>
</reference>
<dbReference type="InterPro" id="IPR037066">
    <property type="entry name" value="Plug_dom_sf"/>
</dbReference>
<dbReference type="Proteomes" id="UP000009175">
    <property type="component" value="Chromosome"/>
</dbReference>
<evidence type="ECO:0000256" key="4">
    <source>
        <dbReference type="ARBA" id="ARBA00022692"/>
    </source>
</evidence>
<evidence type="ECO:0000256" key="6">
    <source>
        <dbReference type="ARBA" id="ARBA00023077"/>
    </source>
</evidence>
<evidence type="ECO:0000313" key="13">
    <source>
        <dbReference type="EMBL" id="ABM01436.1"/>
    </source>
</evidence>
<dbReference type="InterPro" id="IPR010917">
    <property type="entry name" value="TonB_rcpt_CS"/>
</dbReference>
<keyword evidence="14" id="KW-1185">Reference proteome</keyword>
<dbReference type="InterPro" id="IPR012910">
    <property type="entry name" value="Plug_dom"/>
</dbReference>
<evidence type="ECO:0000256" key="3">
    <source>
        <dbReference type="ARBA" id="ARBA00022452"/>
    </source>
</evidence>
<dbReference type="InterPro" id="IPR036942">
    <property type="entry name" value="Beta-barrel_TonB_sf"/>
</dbReference>
<keyword evidence="7 9" id="KW-0472">Membrane</keyword>
<dbReference type="eggNOG" id="COG4771">
    <property type="taxonomic scope" value="Bacteria"/>
</dbReference>
<evidence type="ECO:0000256" key="2">
    <source>
        <dbReference type="ARBA" id="ARBA00022448"/>
    </source>
</evidence>
<dbReference type="EMBL" id="CP000507">
    <property type="protein sequence ID" value="ABM01436.1"/>
    <property type="molecule type" value="Genomic_DNA"/>
</dbReference>
<evidence type="ECO:0000259" key="12">
    <source>
        <dbReference type="Pfam" id="PF07715"/>
    </source>
</evidence>
<dbReference type="AlphaFoldDB" id="A1SAM9"/>
<keyword evidence="3" id="KW-1134">Transmembrane beta strand</keyword>
<dbReference type="GO" id="GO:0009279">
    <property type="term" value="C:cell outer membrane"/>
    <property type="evidence" value="ECO:0007669"/>
    <property type="project" value="UniProtKB-SubCell"/>
</dbReference>
<keyword evidence="4" id="KW-0812">Transmembrane</keyword>
<dbReference type="KEGG" id="saz:Sama_3233"/>
<evidence type="ECO:0000256" key="10">
    <source>
        <dbReference type="SAM" id="SignalP"/>
    </source>
</evidence>
<dbReference type="InterPro" id="IPR000531">
    <property type="entry name" value="Beta-barrel_TonB"/>
</dbReference>
<keyword evidence="6 9" id="KW-0798">TonB box</keyword>
<feature type="chain" id="PRO_5002637341" evidence="10">
    <location>
        <begin position="29"/>
        <end position="701"/>
    </location>
</feature>
<dbReference type="Gene3D" id="2.170.130.10">
    <property type="entry name" value="TonB-dependent receptor, plug domain"/>
    <property type="match status" value="1"/>
</dbReference>
<proteinExistence type="inferred from homology"/>
<dbReference type="PANTHER" id="PTHR30069">
    <property type="entry name" value="TONB-DEPENDENT OUTER MEMBRANE RECEPTOR"/>
    <property type="match status" value="1"/>
</dbReference>
<dbReference type="OrthoDB" id="5332150at2"/>
<keyword evidence="2" id="KW-0813">Transport</keyword>
<dbReference type="RefSeq" id="WP_011761340.1">
    <property type="nucleotide sequence ID" value="NC_008700.1"/>
</dbReference>
<evidence type="ECO:0000313" key="14">
    <source>
        <dbReference type="Proteomes" id="UP000009175"/>
    </source>
</evidence>
<keyword evidence="13" id="KW-0675">Receptor</keyword>
<keyword evidence="5 10" id="KW-0732">Signal</keyword>
<dbReference type="PROSITE" id="PS01156">
    <property type="entry name" value="TONB_DEPENDENT_REC_2"/>
    <property type="match status" value="1"/>
</dbReference>
<dbReference type="SUPFAM" id="SSF56935">
    <property type="entry name" value="Porins"/>
    <property type="match status" value="1"/>
</dbReference>
<dbReference type="Pfam" id="PF07715">
    <property type="entry name" value="Plug"/>
    <property type="match status" value="1"/>
</dbReference>
<evidence type="ECO:0000259" key="11">
    <source>
        <dbReference type="Pfam" id="PF00593"/>
    </source>
</evidence>
<dbReference type="GO" id="GO:0015344">
    <property type="term" value="F:siderophore uptake transmembrane transporter activity"/>
    <property type="evidence" value="ECO:0007669"/>
    <property type="project" value="TreeGrafter"/>
</dbReference>
<evidence type="ECO:0000256" key="8">
    <source>
        <dbReference type="ARBA" id="ARBA00023237"/>
    </source>
</evidence>
<feature type="signal peptide" evidence="10">
    <location>
        <begin position="1"/>
        <end position="28"/>
    </location>
</feature>
<organism evidence="13 14">
    <name type="scientific">Shewanella amazonensis (strain ATCC BAA-1098 / SB2B)</name>
    <dbReference type="NCBI Taxonomy" id="326297"/>
    <lineage>
        <taxon>Bacteria</taxon>
        <taxon>Pseudomonadati</taxon>
        <taxon>Pseudomonadota</taxon>
        <taxon>Gammaproteobacteria</taxon>
        <taxon>Alteromonadales</taxon>
        <taxon>Shewanellaceae</taxon>
        <taxon>Shewanella</taxon>
    </lineage>
</organism>
<keyword evidence="8" id="KW-0998">Cell outer membrane</keyword>
<comment type="subcellular location">
    <subcellularLocation>
        <location evidence="1">Cell outer membrane</location>
        <topology evidence="1">Multi-pass membrane protein</topology>
    </subcellularLocation>
</comment>